<dbReference type="RefSeq" id="WP_012854591.1">
    <property type="nucleotide sequence ID" value="NC_013510.1"/>
</dbReference>
<dbReference type="Proteomes" id="UP000001918">
    <property type="component" value="Chromosome"/>
</dbReference>
<sequence length="174" mass="18211">MPVPSGCAVMLWSIPVGIGLVIIGFITSVIGSISLPSLPSFSKKEEAEAAHRALQGTRDGHRICGGRRYGMRLELKPNPAGELRVNGTVPLFEGRDTEGAVTGSFFIGGEHSGEKPTLEPEFWKGGSAPSGQAAFTLRADVPYGTPTALSGKLKETEAGGLGCTAFEVAKRKAK</sequence>
<dbReference type="KEGG" id="tcu:Tcur_4281"/>
<keyword evidence="1" id="KW-0812">Transmembrane</keyword>
<reference evidence="2 3" key="1">
    <citation type="journal article" date="2011" name="Stand. Genomic Sci.">
        <title>Complete genome sequence of Thermomonospora curvata type strain (B9).</title>
        <authorList>
            <person name="Chertkov O."/>
            <person name="Sikorski J."/>
            <person name="Nolan M."/>
            <person name="Lapidus A."/>
            <person name="Lucas S."/>
            <person name="Del Rio T.G."/>
            <person name="Tice H."/>
            <person name="Cheng J.F."/>
            <person name="Goodwin L."/>
            <person name="Pitluck S."/>
            <person name="Liolios K."/>
            <person name="Ivanova N."/>
            <person name="Mavromatis K."/>
            <person name="Mikhailova N."/>
            <person name="Ovchinnikova G."/>
            <person name="Pati A."/>
            <person name="Chen A."/>
            <person name="Palaniappan K."/>
            <person name="Djao O.D."/>
            <person name="Land M."/>
            <person name="Hauser L."/>
            <person name="Chang Y.J."/>
            <person name="Jeffries C.D."/>
            <person name="Brettin T."/>
            <person name="Han C."/>
            <person name="Detter J.C."/>
            <person name="Rohde M."/>
            <person name="Goker M."/>
            <person name="Woyke T."/>
            <person name="Bristow J."/>
            <person name="Eisen J.A."/>
            <person name="Markowitz V."/>
            <person name="Hugenholtz P."/>
            <person name="Klenk H.P."/>
            <person name="Kyrpides N.C."/>
        </authorList>
    </citation>
    <scope>NUCLEOTIDE SEQUENCE [LARGE SCALE GENOMIC DNA]</scope>
    <source>
        <strain evidence="3">ATCC 19995 / DSM 43183 / JCM 3096 / KCTC 9072 / NBRC 15933 / NCIMB 10081 / Henssen B9</strain>
    </source>
</reference>
<keyword evidence="1" id="KW-1133">Transmembrane helix</keyword>
<evidence type="ECO:0000313" key="2">
    <source>
        <dbReference type="EMBL" id="ACY99808.1"/>
    </source>
</evidence>
<name>D1A338_THECD</name>
<proteinExistence type="predicted"/>
<accession>D1A338</accession>
<evidence type="ECO:0000313" key="3">
    <source>
        <dbReference type="Proteomes" id="UP000001918"/>
    </source>
</evidence>
<feature type="transmembrane region" description="Helical" evidence="1">
    <location>
        <begin position="12"/>
        <end position="35"/>
    </location>
</feature>
<protein>
    <submittedName>
        <fullName evidence="2">Uncharacterized protein</fullName>
    </submittedName>
</protein>
<organism evidence="2 3">
    <name type="scientific">Thermomonospora curvata (strain ATCC 19995 / DSM 43183 / JCM 3096 / KCTC 9072 / NBRC 15933 / NCIMB 10081 / Henssen B9)</name>
    <dbReference type="NCBI Taxonomy" id="471852"/>
    <lineage>
        <taxon>Bacteria</taxon>
        <taxon>Bacillati</taxon>
        <taxon>Actinomycetota</taxon>
        <taxon>Actinomycetes</taxon>
        <taxon>Streptosporangiales</taxon>
        <taxon>Thermomonosporaceae</taxon>
        <taxon>Thermomonospora</taxon>
    </lineage>
</organism>
<gene>
    <name evidence="2" type="ordered locus">Tcur_4281</name>
</gene>
<keyword evidence="3" id="KW-1185">Reference proteome</keyword>
<dbReference type="AlphaFoldDB" id="D1A338"/>
<dbReference type="EMBL" id="CP001738">
    <property type="protein sequence ID" value="ACY99808.1"/>
    <property type="molecule type" value="Genomic_DNA"/>
</dbReference>
<evidence type="ECO:0000256" key="1">
    <source>
        <dbReference type="SAM" id="Phobius"/>
    </source>
</evidence>
<keyword evidence="1" id="KW-0472">Membrane</keyword>
<dbReference type="STRING" id="471852.Tcur_4281"/>
<dbReference type="HOGENOM" id="CLU_1539300_0_0_11"/>